<dbReference type="EMBL" id="BAAAFH010000022">
    <property type="protein sequence ID" value="GAA0876514.1"/>
    <property type="molecule type" value="Genomic_DNA"/>
</dbReference>
<dbReference type="PROSITE" id="PS50042">
    <property type="entry name" value="CNMP_BINDING_3"/>
    <property type="match status" value="1"/>
</dbReference>
<gene>
    <name evidence="2" type="ORF">GCM10009118_29240</name>
</gene>
<name>A0ABP3Y4R1_9FLAO</name>
<protein>
    <submittedName>
        <fullName evidence="2">Crp/Fnr family transcriptional regulator</fullName>
    </submittedName>
</protein>
<dbReference type="CDD" id="cd00038">
    <property type="entry name" value="CAP_ED"/>
    <property type="match status" value="1"/>
</dbReference>
<dbReference type="Pfam" id="PF00027">
    <property type="entry name" value="cNMP_binding"/>
    <property type="match status" value="1"/>
</dbReference>
<evidence type="ECO:0000259" key="1">
    <source>
        <dbReference type="PROSITE" id="PS50042"/>
    </source>
</evidence>
<proteinExistence type="predicted"/>
<evidence type="ECO:0000313" key="3">
    <source>
        <dbReference type="Proteomes" id="UP001501126"/>
    </source>
</evidence>
<feature type="domain" description="Cyclic nucleotide-binding" evidence="1">
    <location>
        <begin position="24"/>
        <end position="70"/>
    </location>
</feature>
<organism evidence="2 3">
    <name type="scientific">Wandonia haliotis</name>
    <dbReference type="NCBI Taxonomy" id="574963"/>
    <lineage>
        <taxon>Bacteria</taxon>
        <taxon>Pseudomonadati</taxon>
        <taxon>Bacteroidota</taxon>
        <taxon>Flavobacteriia</taxon>
        <taxon>Flavobacteriales</taxon>
        <taxon>Crocinitomicaceae</taxon>
        <taxon>Wandonia</taxon>
    </lineage>
</organism>
<comment type="caution">
    <text evidence="2">The sequence shown here is derived from an EMBL/GenBank/DDBJ whole genome shotgun (WGS) entry which is preliminary data.</text>
</comment>
<sequence length="206" mass="23924">MFYTFTYMNKDQLAKEHLKQFLSGFPNLDNSMISQLAEIIQVIAPTKGTILMQEGTVPDACYFVLKGLVRQYQIIDGTERTTEFYTESHGTVSSMHYTERTPSSFYLECMEDCLLIIGDRETDPVHFEKFPALVEITKQMLENDLNKIKENYSQFILSSPLERYEHFLKTRPDVHIRVPLHQIASYLGMTPESLSRIRKRRVSPGK</sequence>
<dbReference type="InterPro" id="IPR014710">
    <property type="entry name" value="RmlC-like_jellyroll"/>
</dbReference>
<reference evidence="3" key="1">
    <citation type="journal article" date="2019" name="Int. J. Syst. Evol. Microbiol.">
        <title>The Global Catalogue of Microorganisms (GCM) 10K type strain sequencing project: providing services to taxonomists for standard genome sequencing and annotation.</title>
        <authorList>
            <consortium name="The Broad Institute Genomics Platform"/>
            <consortium name="The Broad Institute Genome Sequencing Center for Infectious Disease"/>
            <person name="Wu L."/>
            <person name="Ma J."/>
        </authorList>
    </citation>
    <scope>NUCLEOTIDE SEQUENCE [LARGE SCALE GENOMIC DNA]</scope>
    <source>
        <strain evidence="3">JCM 16083</strain>
    </source>
</reference>
<dbReference type="InterPro" id="IPR018490">
    <property type="entry name" value="cNMP-bd_dom_sf"/>
</dbReference>
<dbReference type="InterPro" id="IPR000595">
    <property type="entry name" value="cNMP-bd_dom"/>
</dbReference>
<keyword evidence="3" id="KW-1185">Reference proteome</keyword>
<dbReference type="SUPFAM" id="SSF51206">
    <property type="entry name" value="cAMP-binding domain-like"/>
    <property type="match status" value="1"/>
</dbReference>
<accession>A0ABP3Y4R1</accession>
<evidence type="ECO:0000313" key="2">
    <source>
        <dbReference type="EMBL" id="GAA0876514.1"/>
    </source>
</evidence>
<dbReference type="Proteomes" id="UP001501126">
    <property type="component" value="Unassembled WGS sequence"/>
</dbReference>
<dbReference type="Gene3D" id="2.60.120.10">
    <property type="entry name" value="Jelly Rolls"/>
    <property type="match status" value="1"/>
</dbReference>